<dbReference type="Gene3D" id="3.20.20.120">
    <property type="entry name" value="Enolase-like C-terminal domain"/>
    <property type="match status" value="1"/>
</dbReference>
<proteinExistence type="predicted"/>
<gene>
    <name evidence="3" type="ORF">GCM10009741_03940</name>
</gene>
<evidence type="ECO:0000313" key="4">
    <source>
        <dbReference type="Proteomes" id="UP001500363"/>
    </source>
</evidence>
<accession>A0ABN2A3D3</accession>
<dbReference type="SFLD" id="SFLDS00001">
    <property type="entry name" value="Enolase"/>
    <property type="match status" value="1"/>
</dbReference>
<dbReference type="SFLD" id="SFLDG00179">
    <property type="entry name" value="mandelate_racemase"/>
    <property type="match status" value="1"/>
</dbReference>
<dbReference type="InterPro" id="IPR013341">
    <property type="entry name" value="Mandelate_racemase_N_dom"/>
</dbReference>
<dbReference type="Pfam" id="PF02746">
    <property type="entry name" value="MR_MLE_N"/>
    <property type="match status" value="1"/>
</dbReference>
<dbReference type="EMBL" id="BAAANC010000001">
    <property type="protein sequence ID" value="GAA1510118.1"/>
    <property type="molecule type" value="Genomic_DNA"/>
</dbReference>
<dbReference type="Gene3D" id="3.30.390.10">
    <property type="entry name" value="Enolase-like, N-terminal domain"/>
    <property type="match status" value="1"/>
</dbReference>
<protein>
    <submittedName>
        <fullName evidence="3">Mandelate racemase/muconate lactonizing enzyme family protein</fullName>
    </submittedName>
</protein>
<dbReference type="Pfam" id="PF13378">
    <property type="entry name" value="MR_MLE_C"/>
    <property type="match status" value="1"/>
</dbReference>
<organism evidence="3 4">
    <name type="scientific">Kribbella lupini</name>
    <dbReference type="NCBI Taxonomy" id="291602"/>
    <lineage>
        <taxon>Bacteria</taxon>
        <taxon>Bacillati</taxon>
        <taxon>Actinomycetota</taxon>
        <taxon>Actinomycetes</taxon>
        <taxon>Propionibacteriales</taxon>
        <taxon>Kribbellaceae</taxon>
        <taxon>Kribbella</taxon>
    </lineage>
</organism>
<dbReference type="PANTHER" id="PTHR48080:SF2">
    <property type="entry name" value="D-GALACTONATE DEHYDRATASE"/>
    <property type="match status" value="1"/>
</dbReference>
<dbReference type="RefSeq" id="WP_344168331.1">
    <property type="nucleotide sequence ID" value="NZ_BAAANC010000001.1"/>
</dbReference>
<dbReference type="Proteomes" id="UP001500363">
    <property type="component" value="Unassembled WGS sequence"/>
</dbReference>
<dbReference type="InterPro" id="IPR013342">
    <property type="entry name" value="Mandelate_racemase_C"/>
</dbReference>
<dbReference type="PANTHER" id="PTHR48080">
    <property type="entry name" value="D-GALACTONATE DEHYDRATASE-RELATED"/>
    <property type="match status" value="1"/>
</dbReference>
<sequence>MRITAVETVRPSIQPNLVFVLLHTDDGRTGLGEAFFGGRTVESYLHESAAEVLLGALDPTPESMARALASYTGFAGAGVETRGNGAIDLALWDLVGQEAGLPLVRLFGGPVQESLPTYNTCAGPGYISTSTRQRSDNWGVPATTPARWDDLDAFLNRPAALARDLWDEGITGMKVWPFDHAAEAIGGTDISPAELSRGLAVLEAIREEVGFDMKLMVELHGLWNRRGATAILQALTEYQPYWVEDPMRPDAVDALAALKRDVDVPIATGETLVGRRGFLPLLERGAVDVVTVDVQWTGGLTEARKVAALADTYGVPVAPHDCTGPATLAACVHLIQSAPNGLIQETVRAFLRTWYAELVDGLPPIVDGRIAATEVPGHGVRLKPDVNAERRVSKLP</sequence>
<comment type="caution">
    <text evidence="3">The sequence shown here is derived from an EMBL/GenBank/DDBJ whole genome shotgun (WGS) entry which is preliminary data.</text>
</comment>
<dbReference type="SUPFAM" id="SSF54826">
    <property type="entry name" value="Enolase N-terminal domain-like"/>
    <property type="match status" value="1"/>
</dbReference>
<dbReference type="SUPFAM" id="SSF51604">
    <property type="entry name" value="Enolase C-terminal domain-like"/>
    <property type="match status" value="1"/>
</dbReference>
<dbReference type="CDD" id="cd03316">
    <property type="entry name" value="MR_like"/>
    <property type="match status" value="1"/>
</dbReference>
<dbReference type="InterPro" id="IPR029065">
    <property type="entry name" value="Enolase_C-like"/>
</dbReference>
<evidence type="ECO:0000313" key="3">
    <source>
        <dbReference type="EMBL" id="GAA1510118.1"/>
    </source>
</evidence>
<feature type="domain" description="Mandelate racemase/muconate lactonizing enzyme C-terminal" evidence="2">
    <location>
        <begin position="158"/>
        <end position="265"/>
    </location>
</feature>
<keyword evidence="1" id="KW-0456">Lyase</keyword>
<reference evidence="3 4" key="1">
    <citation type="journal article" date="2019" name="Int. J. Syst. Evol. Microbiol.">
        <title>The Global Catalogue of Microorganisms (GCM) 10K type strain sequencing project: providing services to taxonomists for standard genome sequencing and annotation.</title>
        <authorList>
            <consortium name="The Broad Institute Genomics Platform"/>
            <consortium name="The Broad Institute Genome Sequencing Center for Infectious Disease"/>
            <person name="Wu L."/>
            <person name="Ma J."/>
        </authorList>
    </citation>
    <scope>NUCLEOTIDE SEQUENCE [LARGE SCALE GENOMIC DNA]</scope>
    <source>
        <strain evidence="3 4">JCM 14303</strain>
    </source>
</reference>
<dbReference type="InterPro" id="IPR029017">
    <property type="entry name" value="Enolase-like_N"/>
</dbReference>
<name>A0ABN2A3D3_9ACTN</name>
<dbReference type="InterPro" id="IPR034593">
    <property type="entry name" value="DgoD-like"/>
</dbReference>
<evidence type="ECO:0000256" key="1">
    <source>
        <dbReference type="ARBA" id="ARBA00023239"/>
    </source>
</evidence>
<dbReference type="SMART" id="SM00922">
    <property type="entry name" value="MR_MLE"/>
    <property type="match status" value="1"/>
</dbReference>
<evidence type="ECO:0000259" key="2">
    <source>
        <dbReference type="SMART" id="SM00922"/>
    </source>
</evidence>
<dbReference type="InterPro" id="IPR036849">
    <property type="entry name" value="Enolase-like_C_sf"/>
</dbReference>
<keyword evidence="4" id="KW-1185">Reference proteome</keyword>